<evidence type="ECO:0000313" key="1">
    <source>
        <dbReference type="EMBL" id="CDQ12028.1"/>
    </source>
</evidence>
<accession>A0A060UZG5</accession>
<protein>
    <submittedName>
        <fullName evidence="1">Uncharacterized protein</fullName>
    </submittedName>
</protein>
<sequence length="79" mass="9020">MQGVYPPIRANYWSQGSLNEKAGKFFATLQEAATRDMAWWGVHENARGVRWPITYKLKFFYPCMSKLPSAFAHTAACAF</sequence>
<organism evidence="1">
    <name type="scientific">Acidithiobacillus ferrivorans</name>
    <dbReference type="NCBI Taxonomy" id="160808"/>
    <lineage>
        <taxon>Bacteria</taxon>
        <taxon>Pseudomonadati</taxon>
        <taxon>Pseudomonadota</taxon>
        <taxon>Acidithiobacillia</taxon>
        <taxon>Acidithiobacillales</taxon>
        <taxon>Acidithiobacillaceae</taxon>
        <taxon>Acidithiobacillus</taxon>
    </lineage>
</organism>
<dbReference type="EMBL" id="CCCS020000067">
    <property type="protein sequence ID" value="CDQ12028.1"/>
    <property type="molecule type" value="Genomic_DNA"/>
</dbReference>
<reference evidence="1" key="1">
    <citation type="submission" date="2014-03" db="EMBL/GenBank/DDBJ databases">
        <authorList>
            <person name="Genoscope - CEA"/>
        </authorList>
    </citation>
    <scope>NUCLEOTIDE SEQUENCE [LARGE SCALE GENOMIC DNA]</scope>
    <source>
        <strain evidence="1">CF27</strain>
    </source>
</reference>
<proteinExistence type="predicted"/>
<name>A0A060UZG5_9PROT</name>
<comment type="caution">
    <text evidence="1">The sequence shown here is derived from an EMBL/GenBank/DDBJ whole genome shotgun (WGS) entry which is preliminary data.</text>
</comment>
<reference evidence="1" key="2">
    <citation type="submission" date="2014-07" db="EMBL/GenBank/DDBJ databases">
        <title>Initial genome analysis of the psychrotolerant acidophile Acidithiobacillus ferrivorans CF27: insights into iron and sulfur oxidation pathways and into biofilm formation.</title>
        <authorList>
            <person name="Talla E."/>
            <person name="Hedrich S."/>
            <person name="Mangenot S."/>
            <person name="Ji B."/>
            <person name="Johnson D.B."/>
            <person name="Barbe V."/>
            <person name="Bonnefoy V."/>
        </authorList>
    </citation>
    <scope>NUCLEOTIDE SEQUENCE [LARGE SCALE GENOMIC DNA]</scope>
    <source>
        <strain evidence="1">CF27</strain>
    </source>
</reference>
<dbReference type="AlphaFoldDB" id="A0A060UZG5"/>
<gene>
    <name evidence="1" type="ORF">AFERRI_70001</name>
</gene>